<dbReference type="PANTHER" id="PTHR10000:SF8">
    <property type="entry name" value="HAD SUPERFAMILY HYDROLASE-LIKE, TYPE 3"/>
    <property type="match status" value="1"/>
</dbReference>
<accession>A0ABM9ZRR2</accession>
<evidence type="ECO:0000313" key="1">
    <source>
        <dbReference type="EMBL" id="EFB89500.1"/>
    </source>
</evidence>
<dbReference type="Pfam" id="PF08282">
    <property type="entry name" value="Hydrolase_3"/>
    <property type="match status" value="1"/>
</dbReference>
<keyword evidence="2" id="KW-1185">Reference proteome</keyword>
<dbReference type="InterPro" id="IPR006379">
    <property type="entry name" value="HAD-SF_hydro_IIB"/>
</dbReference>
<sequence>MRGRNGDFFRERRRSGGKTMIRMIATDLDGTLLAPGGLSMPERNRAALAKAASLGVCVVICTGRLFAGGRKYALTAPGDQPVICVNGAVVRMSRSGAYLRRVGLGPELAREALDHFRAAGAKPWFYVGDACFAEEGSDALEALKRRTGARVEIVPDLAAKCGERPEKLLALLPPQQVRALHGELTARFGPRLYVTRSSERQIEALAPRANKGLALAMVARRFGVAREEIAAFGDNYNDLELFRAAGVRVAMENGEQALKDQADVIAPPNGEGGVGQVVERLLAQSR</sequence>
<dbReference type="CDD" id="cd07516">
    <property type="entry name" value="HAD_Pase"/>
    <property type="match status" value="1"/>
</dbReference>
<proteinExistence type="predicted"/>
<dbReference type="Gene3D" id="3.30.1240.10">
    <property type="match status" value="1"/>
</dbReference>
<protein>
    <submittedName>
        <fullName evidence="1">Cof-like hydrolase</fullName>
    </submittedName>
</protein>
<dbReference type="EMBL" id="ADFP01000131">
    <property type="protein sequence ID" value="EFB89500.1"/>
    <property type="molecule type" value="Genomic_DNA"/>
</dbReference>
<dbReference type="PANTHER" id="PTHR10000">
    <property type="entry name" value="PHOSPHOSERINE PHOSPHATASE"/>
    <property type="match status" value="1"/>
</dbReference>
<dbReference type="InterPro" id="IPR036412">
    <property type="entry name" value="HAD-like_sf"/>
</dbReference>
<dbReference type="SUPFAM" id="SSF56784">
    <property type="entry name" value="HAD-like"/>
    <property type="match status" value="1"/>
</dbReference>
<dbReference type="InterPro" id="IPR023214">
    <property type="entry name" value="HAD_sf"/>
</dbReference>
<name>A0ABM9ZRR2_9BACT</name>
<dbReference type="SFLD" id="SFLDG01140">
    <property type="entry name" value="C2.B:_Phosphomannomutase_and_P"/>
    <property type="match status" value="1"/>
</dbReference>
<comment type="caution">
    <text evidence="1">The sequence shown here is derived from an EMBL/GenBank/DDBJ whole genome shotgun (WGS) entry which is preliminary data.</text>
</comment>
<organism evidence="1 2">
    <name type="scientific">Pyramidobacter piscolens W5455</name>
    <dbReference type="NCBI Taxonomy" id="352165"/>
    <lineage>
        <taxon>Bacteria</taxon>
        <taxon>Thermotogati</taxon>
        <taxon>Synergistota</taxon>
        <taxon>Synergistia</taxon>
        <taxon>Synergistales</taxon>
        <taxon>Dethiosulfovibrionaceae</taxon>
        <taxon>Pyramidobacter</taxon>
    </lineage>
</organism>
<gene>
    <name evidence="1" type="ORF">HMPREF7215_0781</name>
</gene>
<dbReference type="SFLD" id="SFLDS00003">
    <property type="entry name" value="Haloacid_Dehalogenase"/>
    <property type="match status" value="1"/>
</dbReference>
<dbReference type="Gene3D" id="3.40.50.1000">
    <property type="entry name" value="HAD superfamily/HAD-like"/>
    <property type="match status" value="1"/>
</dbReference>
<dbReference type="NCBIfam" id="TIGR01484">
    <property type="entry name" value="HAD-SF-IIB"/>
    <property type="match status" value="1"/>
</dbReference>
<dbReference type="Proteomes" id="UP000006462">
    <property type="component" value="Unassembled WGS sequence"/>
</dbReference>
<reference evidence="1 2" key="1">
    <citation type="submission" date="2009-12" db="EMBL/GenBank/DDBJ databases">
        <authorList>
            <person name="Shrivastava S."/>
            <person name="Madupu R."/>
            <person name="Durkin A.S."/>
            <person name="Torralba M."/>
            <person name="Methe B."/>
            <person name="Sutton G.G."/>
            <person name="Strausberg R.L."/>
            <person name="Nelson K.E."/>
        </authorList>
    </citation>
    <scope>NUCLEOTIDE SEQUENCE [LARGE SCALE GENOMIC DNA]</scope>
    <source>
        <strain evidence="1 2">W5455</strain>
    </source>
</reference>
<evidence type="ECO:0000313" key="2">
    <source>
        <dbReference type="Proteomes" id="UP000006462"/>
    </source>
</evidence>